<protein>
    <recommendedName>
        <fullName evidence="1">HD domain-containing protein</fullName>
    </recommendedName>
</protein>
<name>C3XRP2_BRAFL</name>
<feature type="domain" description="HD" evidence="1">
    <location>
        <begin position="46"/>
        <end position="118"/>
    </location>
</feature>
<dbReference type="PANTHER" id="PTHR40202:SF1">
    <property type="entry name" value="HD DOMAIN-CONTAINING PROTEIN"/>
    <property type="match status" value="1"/>
</dbReference>
<dbReference type="SUPFAM" id="SSF109604">
    <property type="entry name" value="HD-domain/PDEase-like"/>
    <property type="match status" value="1"/>
</dbReference>
<dbReference type="EMBL" id="GG666456">
    <property type="protein sequence ID" value="EEN69360.1"/>
    <property type="molecule type" value="Genomic_DNA"/>
</dbReference>
<dbReference type="InterPro" id="IPR006674">
    <property type="entry name" value="HD_domain"/>
</dbReference>
<dbReference type="PANTHER" id="PTHR40202">
    <property type="match status" value="1"/>
</dbReference>
<gene>
    <name evidence="2" type="ORF">BRAFLDRAFT_118738</name>
</gene>
<dbReference type="InterPro" id="IPR052567">
    <property type="entry name" value="OP_Dioxygenase"/>
</dbReference>
<dbReference type="Pfam" id="PF01966">
    <property type="entry name" value="HD"/>
    <property type="match status" value="1"/>
</dbReference>
<reference evidence="2" key="1">
    <citation type="journal article" date="2008" name="Nature">
        <title>The amphioxus genome and the evolution of the chordate karyotype.</title>
        <authorList>
            <consortium name="US DOE Joint Genome Institute (JGI-PGF)"/>
            <person name="Putnam N.H."/>
            <person name="Butts T."/>
            <person name="Ferrier D.E.K."/>
            <person name="Furlong R.F."/>
            <person name="Hellsten U."/>
            <person name="Kawashima T."/>
            <person name="Robinson-Rechavi M."/>
            <person name="Shoguchi E."/>
            <person name="Terry A."/>
            <person name="Yu J.-K."/>
            <person name="Benito-Gutierrez E.L."/>
            <person name="Dubchak I."/>
            <person name="Garcia-Fernandez J."/>
            <person name="Gibson-Brown J.J."/>
            <person name="Grigoriev I.V."/>
            <person name="Horton A.C."/>
            <person name="de Jong P.J."/>
            <person name="Jurka J."/>
            <person name="Kapitonov V.V."/>
            <person name="Kohara Y."/>
            <person name="Kuroki Y."/>
            <person name="Lindquist E."/>
            <person name="Lucas S."/>
            <person name="Osoegawa K."/>
            <person name="Pennacchio L.A."/>
            <person name="Salamov A.A."/>
            <person name="Satou Y."/>
            <person name="Sauka-Spengler T."/>
            <person name="Schmutz J."/>
            <person name="Shin-I T."/>
            <person name="Toyoda A."/>
            <person name="Bronner-Fraser M."/>
            <person name="Fujiyama A."/>
            <person name="Holland L.Z."/>
            <person name="Holland P.W.H."/>
            <person name="Satoh N."/>
            <person name="Rokhsar D.S."/>
        </authorList>
    </citation>
    <scope>NUCLEOTIDE SEQUENCE [LARGE SCALE GENOMIC DNA]</scope>
    <source>
        <strain evidence="2">S238N-H82</strain>
        <tissue evidence="2">Testes</tissue>
    </source>
</reference>
<dbReference type="Gene3D" id="1.10.3210.10">
    <property type="entry name" value="Hypothetical protein af1432"/>
    <property type="match status" value="1"/>
</dbReference>
<organism>
    <name type="scientific">Branchiostoma floridae</name>
    <name type="common">Florida lancelet</name>
    <name type="synonym">Amphioxus</name>
    <dbReference type="NCBI Taxonomy" id="7739"/>
    <lineage>
        <taxon>Eukaryota</taxon>
        <taxon>Metazoa</taxon>
        <taxon>Chordata</taxon>
        <taxon>Cephalochordata</taxon>
        <taxon>Leptocardii</taxon>
        <taxon>Amphioxiformes</taxon>
        <taxon>Branchiostomatidae</taxon>
        <taxon>Branchiostoma</taxon>
    </lineage>
</organism>
<dbReference type="AlphaFoldDB" id="C3XRP2"/>
<evidence type="ECO:0000259" key="1">
    <source>
        <dbReference type="Pfam" id="PF01966"/>
    </source>
</evidence>
<evidence type="ECO:0000313" key="2">
    <source>
        <dbReference type="EMBL" id="EEN69360.1"/>
    </source>
</evidence>
<sequence length="197" mass="22447">MDFGLRKMSESDVETKLEAVFSLYQKHGQSDYIGEAVTQTEHMVQCAMLAEQEGFPTEVILGALLHDIGHLVGMERKLERMGQLGVQHHEKIGQTFLKELGFPTAVTDFVRGHVDAKRYRVYKEPAYYDQLSSASKGTLVHQGGPMTKQEAVEFEKSPQFQAMLRMRGWDEGAKDPSVQIKPLQHYQELCREYLLNL</sequence>
<accession>C3XRP2</accession>
<dbReference type="eggNOG" id="ENOG502RZKR">
    <property type="taxonomic scope" value="Eukaryota"/>
</dbReference>
<proteinExistence type="predicted"/>
<dbReference type="CDD" id="cd00077">
    <property type="entry name" value="HDc"/>
    <property type="match status" value="1"/>
</dbReference>
<dbReference type="InterPro" id="IPR003607">
    <property type="entry name" value="HD/PDEase_dom"/>
</dbReference>
<dbReference type="InParanoid" id="C3XRP2"/>